<dbReference type="GO" id="GO:0004363">
    <property type="term" value="F:glutathione synthase activity"/>
    <property type="evidence" value="ECO:0007669"/>
    <property type="project" value="InterPro"/>
</dbReference>
<dbReference type="GO" id="GO:0005829">
    <property type="term" value="C:cytosol"/>
    <property type="evidence" value="ECO:0007669"/>
    <property type="project" value="TreeGrafter"/>
</dbReference>
<dbReference type="PANTHER" id="PTHR11130:SF0">
    <property type="entry name" value="GLUTATHIONE SYNTHETASE"/>
    <property type="match status" value="1"/>
</dbReference>
<gene>
    <name evidence="2" type="ORF">CEUR00632_LOCUS16281</name>
</gene>
<reference evidence="2" key="1">
    <citation type="submission" date="2021-01" db="EMBL/GenBank/DDBJ databases">
        <authorList>
            <person name="Corre E."/>
            <person name="Pelletier E."/>
            <person name="Niang G."/>
            <person name="Scheremetjew M."/>
            <person name="Finn R."/>
            <person name="Kale V."/>
            <person name="Holt S."/>
            <person name="Cochrane G."/>
            <person name="Meng A."/>
            <person name="Brown T."/>
            <person name="Cohen L."/>
        </authorList>
    </citation>
    <scope>NUCLEOTIDE SEQUENCE</scope>
    <source>
        <strain evidence="2">CCMP219</strain>
    </source>
</reference>
<evidence type="ECO:0000256" key="1">
    <source>
        <dbReference type="SAM" id="MobiDB-lite"/>
    </source>
</evidence>
<protein>
    <recommendedName>
        <fullName evidence="3">Glutathione synthase</fullName>
    </recommendedName>
</protein>
<organism evidence="2">
    <name type="scientific">Chlamydomonas euryale</name>
    <dbReference type="NCBI Taxonomy" id="1486919"/>
    <lineage>
        <taxon>Eukaryota</taxon>
        <taxon>Viridiplantae</taxon>
        <taxon>Chlorophyta</taxon>
        <taxon>core chlorophytes</taxon>
        <taxon>Chlorophyceae</taxon>
        <taxon>CS clade</taxon>
        <taxon>Chlamydomonadales</taxon>
        <taxon>Chlamydomonadaceae</taxon>
        <taxon>Chlamydomonas</taxon>
    </lineage>
</organism>
<dbReference type="InterPro" id="IPR005615">
    <property type="entry name" value="Glutathione_synthase"/>
</dbReference>
<feature type="region of interest" description="Disordered" evidence="1">
    <location>
        <begin position="1"/>
        <end position="27"/>
    </location>
</feature>
<sequence>MPATLPASRQALAAANRHGRRPPPPSHRRIAAEVAAVAASRSPSPALIRPLGLAQGAWLQLPRTTARMAAHGESDPVDAADAVINMDALVNDATMWANQHGMLMGLGGSAPSVACIHAPLAAQPVYFPKERFMQAKTLMPLLAVIMDEVARDEAYLEATLAAAAESDTEFTGRLLALLRASRRARAKAPELALAILRSDYMLDVPSGTFLQVEMNTIASSFGCLSSLATRLHKYLHGRGHYKDMVWARLDGKGRRRG</sequence>
<dbReference type="Pfam" id="PF03917">
    <property type="entry name" value="GSH_synth_ATP"/>
    <property type="match status" value="1"/>
</dbReference>
<dbReference type="Gene3D" id="3.30.1490.80">
    <property type="match status" value="1"/>
</dbReference>
<feature type="compositionally biased region" description="Basic residues" evidence="1">
    <location>
        <begin position="17"/>
        <end position="27"/>
    </location>
</feature>
<evidence type="ECO:0008006" key="3">
    <source>
        <dbReference type="Google" id="ProtNLM"/>
    </source>
</evidence>
<dbReference type="AlphaFoldDB" id="A0A7R9Z3P2"/>
<dbReference type="PANTHER" id="PTHR11130">
    <property type="entry name" value="GLUTATHIONE SYNTHETASE"/>
    <property type="match status" value="1"/>
</dbReference>
<dbReference type="SUPFAM" id="SSF56059">
    <property type="entry name" value="Glutathione synthetase ATP-binding domain-like"/>
    <property type="match status" value="1"/>
</dbReference>
<dbReference type="GO" id="GO:0005524">
    <property type="term" value="F:ATP binding"/>
    <property type="evidence" value="ECO:0007669"/>
    <property type="project" value="InterPro"/>
</dbReference>
<dbReference type="Gene3D" id="3.30.470.20">
    <property type="entry name" value="ATP-grasp fold, B domain"/>
    <property type="match status" value="1"/>
</dbReference>
<dbReference type="EMBL" id="HBEC01035030">
    <property type="protein sequence ID" value="CAD8301871.1"/>
    <property type="molecule type" value="Transcribed_RNA"/>
</dbReference>
<proteinExistence type="predicted"/>
<dbReference type="InterPro" id="IPR014049">
    <property type="entry name" value="Glutathione_synthase_N_euk"/>
</dbReference>
<name>A0A7R9Z3P2_9CHLO</name>
<dbReference type="GO" id="GO:0043295">
    <property type="term" value="F:glutathione binding"/>
    <property type="evidence" value="ECO:0007669"/>
    <property type="project" value="TreeGrafter"/>
</dbReference>
<evidence type="ECO:0000313" key="2">
    <source>
        <dbReference type="EMBL" id="CAD8301871.1"/>
    </source>
</evidence>
<accession>A0A7R9Z3P2</accession>